<dbReference type="Proteomes" id="UP000070326">
    <property type="component" value="Unassembled WGS sequence"/>
</dbReference>
<dbReference type="eggNOG" id="COG1903">
    <property type="taxonomic scope" value="Bacteria"/>
</dbReference>
<evidence type="ECO:0000313" key="7">
    <source>
        <dbReference type="EMBL" id="SUB60297.1"/>
    </source>
</evidence>
<keyword evidence="4 5" id="KW-0949">S-adenosyl-L-methionine</keyword>
<dbReference type="UniPathway" id="UPA00148">
    <property type="reaction ID" value="UER00227"/>
</dbReference>
<evidence type="ECO:0000313" key="9">
    <source>
        <dbReference type="Proteomes" id="UP000255101"/>
    </source>
</evidence>
<dbReference type="GO" id="GO:0032259">
    <property type="term" value="P:methylation"/>
    <property type="evidence" value="ECO:0007669"/>
    <property type="project" value="UniProtKB-KW"/>
</dbReference>
<name>A0A135YLR7_9FIRM</name>
<evidence type="ECO:0000256" key="4">
    <source>
        <dbReference type="ARBA" id="ARBA00022691"/>
    </source>
</evidence>
<dbReference type="GO" id="GO:0008168">
    <property type="term" value="F:methyltransferase activity"/>
    <property type="evidence" value="ECO:0007669"/>
    <property type="project" value="UniProtKB-UniRule"/>
</dbReference>
<organism evidence="6 8">
    <name type="scientific">Peptostreptococcus anaerobius</name>
    <dbReference type="NCBI Taxonomy" id="1261"/>
    <lineage>
        <taxon>Bacteria</taxon>
        <taxon>Bacillati</taxon>
        <taxon>Bacillota</taxon>
        <taxon>Clostridia</taxon>
        <taxon>Peptostreptococcales</taxon>
        <taxon>Peptostreptococcaceae</taxon>
        <taxon>Peptostreptococcus</taxon>
    </lineage>
</organism>
<dbReference type="Pfam" id="PF01888">
    <property type="entry name" value="CbiD"/>
    <property type="match status" value="1"/>
</dbReference>
<proteinExistence type="inferred from homology"/>
<protein>
    <recommendedName>
        <fullName evidence="5">Cobalt-precorrin-5B C(1)-methyltransferase</fullName>
        <ecNumber evidence="5">2.1.1.195</ecNumber>
    </recommendedName>
    <alternativeName>
        <fullName evidence="5">Cobalt-precorrin-6A synthase</fullName>
    </alternativeName>
</protein>
<dbReference type="PANTHER" id="PTHR35863">
    <property type="entry name" value="COBALT-PRECORRIN-5B C(1)-METHYLTRANSFERASE"/>
    <property type="match status" value="1"/>
</dbReference>
<dbReference type="RefSeq" id="WP_019595506.1">
    <property type="nucleotide sequence ID" value="NZ_FOVA01000022.1"/>
</dbReference>
<reference evidence="6 8" key="1">
    <citation type="submission" date="2016-02" db="EMBL/GenBank/DDBJ databases">
        <authorList>
            <person name="Wen L."/>
            <person name="He K."/>
            <person name="Yang H."/>
        </authorList>
    </citation>
    <scope>NUCLEOTIDE SEQUENCE [LARGE SCALE GENOMIC DNA]</scope>
    <source>
        <strain evidence="6 8">MJR8628A</strain>
    </source>
</reference>
<dbReference type="Proteomes" id="UP000255101">
    <property type="component" value="Unassembled WGS sequence"/>
</dbReference>
<comment type="similarity">
    <text evidence="5">Belongs to the CbiD family.</text>
</comment>
<keyword evidence="2 5" id="KW-0489">Methyltransferase</keyword>
<evidence type="ECO:0000256" key="2">
    <source>
        <dbReference type="ARBA" id="ARBA00022603"/>
    </source>
</evidence>
<dbReference type="PIRSF" id="PIRSF026782">
    <property type="entry name" value="CbiD"/>
    <property type="match status" value="1"/>
</dbReference>
<evidence type="ECO:0000256" key="1">
    <source>
        <dbReference type="ARBA" id="ARBA00022573"/>
    </source>
</evidence>
<evidence type="ECO:0000256" key="5">
    <source>
        <dbReference type="HAMAP-Rule" id="MF_00787"/>
    </source>
</evidence>
<dbReference type="GO" id="GO:0019251">
    <property type="term" value="P:anaerobic cobalamin biosynthetic process"/>
    <property type="evidence" value="ECO:0007669"/>
    <property type="project" value="UniProtKB-UniRule"/>
</dbReference>
<dbReference type="Gene3D" id="3.30.2110.10">
    <property type="entry name" value="CbiD-like"/>
    <property type="match status" value="1"/>
</dbReference>
<gene>
    <name evidence="5" type="primary">cbiD</name>
    <name evidence="6" type="ORF">HMPREF3195_01916</name>
    <name evidence="7" type="ORF">NCTC11460_00196</name>
</gene>
<comment type="catalytic activity">
    <reaction evidence="5">
        <text>Co-precorrin-5B + S-adenosyl-L-methionine = Co-precorrin-6A + S-adenosyl-L-homocysteine</text>
        <dbReference type="Rhea" id="RHEA:26285"/>
        <dbReference type="ChEBI" id="CHEBI:57856"/>
        <dbReference type="ChEBI" id="CHEBI:59789"/>
        <dbReference type="ChEBI" id="CHEBI:60063"/>
        <dbReference type="ChEBI" id="CHEBI:60064"/>
        <dbReference type="EC" id="2.1.1.195"/>
    </reaction>
</comment>
<evidence type="ECO:0000313" key="8">
    <source>
        <dbReference type="Proteomes" id="UP000070326"/>
    </source>
</evidence>
<sequence>MEEYVYVEGKKYRRGYTTGSSAAAATKAAMWMFVTKSYIEDRVKIHTPKGIDLFIDIENQKIGQDYCQCSVKKDGGDDIDATHMIDIYSRVEIVDRNEDIGPESITGKDYIRIRGGQGVGLVTKPGLSLEVGRPAINPVPIDMIVGSILEVMSDADIDIASYLAGRSILVTISVPDGQEVAKNTFNKNLGILGGISIIGTSGIVEPMSDEGWKKSLSADLSIKKAQGYKQVVLVPGNIGYNTMVKHFEVNEDMVVKMSNFIGYMLMEARRLDFEKVILAGHIGKLIKLAGGIFNSHSRIADARNEIMIANLAMMGADKDLLDRIDGCLATDAMLPIIKEAGYQDVFDILAQKAAKRAYKYLRQDGMEVEVYMFDMDSNLLAKASFGGVEI</sequence>
<dbReference type="PATRIC" id="fig|1261.3.peg.968"/>
<dbReference type="EMBL" id="LSQZ01000099">
    <property type="protein sequence ID" value="KXI10330.1"/>
    <property type="molecule type" value="Genomic_DNA"/>
</dbReference>
<dbReference type="HAMAP" id="MF_00787">
    <property type="entry name" value="CbiD"/>
    <property type="match status" value="1"/>
</dbReference>
<dbReference type="EMBL" id="UGTB01000004">
    <property type="protein sequence ID" value="SUB60297.1"/>
    <property type="molecule type" value="Genomic_DNA"/>
</dbReference>
<dbReference type="NCBIfam" id="TIGR00312">
    <property type="entry name" value="cbiD"/>
    <property type="match status" value="1"/>
</dbReference>
<dbReference type="InterPro" id="IPR036074">
    <property type="entry name" value="CbiD_sf"/>
</dbReference>
<reference evidence="7 9" key="2">
    <citation type="submission" date="2018-06" db="EMBL/GenBank/DDBJ databases">
        <authorList>
            <consortium name="Pathogen Informatics"/>
            <person name="Doyle S."/>
        </authorList>
    </citation>
    <scope>NUCLEOTIDE SEQUENCE [LARGE SCALE GENOMIC DNA]</scope>
    <source>
        <strain evidence="7 9">NCTC11460</strain>
    </source>
</reference>
<dbReference type="PANTHER" id="PTHR35863:SF1">
    <property type="entry name" value="COBALT-PRECORRIN-5B C(1)-METHYLTRANSFERASE"/>
    <property type="match status" value="1"/>
</dbReference>
<dbReference type="SUPFAM" id="SSF111342">
    <property type="entry name" value="CbiD-like"/>
    <property type="match status" value="1"/>
</dbReference>
<dbReference type="InterPro" id="IPR002748">
    <property type="entry name" value="CbiD"/>
</dbReference>
<dbReference type="EC" id="2.1.1.195" evidence="5"/>
<accession>A0A135YLR7</accession>
<evidence type="ECO:0000313" key="6">
    <source>
        <dbReference type="EMBL" id="KXI10330.1"/>
    </source>
</evidence>
<dbReference type="AlphaFoldDB" id="A0A135YLR7"/>
<comment type="function">
    <text evidence="5">Catalyzes the methylation of C-1 in cobalt-precorrin-5B to form cobalt-precorrin-6A.</text>
</comment>
<dbReference type="STRING" id="1261.HMPREF3195_01916"/>
<keyword evidence="3 5" id="KW-0808">Transferase</keyword>
<comment type="pathway">
    <text evidence="5">Cofactor biosynthesis; adenosylcobalamin biosynthesis; cob(II)yrinate a,c-diamide from sirohydrochlorin (anaerobic route): step 6/10.</text>
</comment>
<keyword evidence="1 5" id="KW-0169">Cobalamin biosynthesis</keyword>
<evidence type="ECO:0000256" key="3">
    <source>
        <dbReference type="ARBA" id="ARBA00022679"/>
    </source>
</evidence>